<dbReference type="RefSeq" id="WP_323251110.1">
    <property type="nucleotide sequence ID" value="NZ_JAYFUL010000031.1"/>
</dbReference>
<organism evidence="1 2">
    <name type="scientific">Arcicella aquatica</name>
    <dbReference type="NCBI Taxonomy" id="217141"/>
    <lineage>
        <taxon>Bacteria</taxon>
        <taxon>Pseudomonadati</taxon>
        <taxon>Bacteroidota</taxon>
        <taxon>Cytophagia</taxon>
        <taxon>Cytophagales</taxon>
        <taxon>Flectobacillaceae</taxon>
        <taxon>Arcicella</taxon>
    </lineage>
</organism>
<evidence type="ECO:0000313" key="1">
    <source>
        <dbReference type="EMBL" id="MEA5259467.1"/>
    </source>
</evidence>
<gene>
    <name evidence="1" type="ORF">VB264_16830</name>
</gene>
<sequence length="287" mass="32930">MTEIILAGEKFQIPASWEEVPIKKLPKLLEAIFVKPESPETYHEVLRLVLGISETTWGKFCYHYFGKTLSDEVKNQNAEALHQVLTLVSWMWTDDMTTKPFESVTVKGIELLLFDEGFVNMSFGELSDGYIHLQAFVKQLVVGDERLNYLIATVCRPRRSEAFYMEEASWNGDHRTPYNPHWSKAFAKELEQLDTAQKIAIMVYFASSVKSVFEQYEIMDNGIDGVGEDDYPGQGLIKNQHLLAEKGIFGDMSRTLSANIHDVFLFLEEHRKDLKEQLAAQKQQHSI</sequence>
<evidence type="ECO:0000313" key="2">
    <source>
        <dbReference type="Proteomes" id="UP001304671"/>
    </source>
</evidence>
<dbReference type="Proteomes" id="UP001304671">
    <property type="component" value="Unassembled WGS sequence"/>
</dbReference>
<name>A0ABU5QQU3_9BACT</name>
<reference evidence="1 2" key="1">
    <citation type="submission" date="2023-12" db="EMBL/GenBank/DDBJ databases">
        <title>Novel species of the genus Arcicella isolated from rivers.</title>
        <authorList>
            <person name="Lu H."/>
        </authorList>
    </citation>
    <scope>NUCLEOTIDE SEQUENCE [LARGE SCALE GENOMIC DNA]</scope>
    <source>
        <strain evidence="1 2">LMG 21963</strain>
    </source>
</reference>
<keyword evidence="2" id="KW-1185">Reference proteome</keyword>
<proteinExistence type="predicted"/>
<accession>A0ABU5QQU3</accession>
<protein>
    <submittedName>
        <fullName evidence="1">Uncharacterized protein</fullName>
    </submittedName>
</protein>
<dbReference type="EMBL" id="JAYFUL010000031">
    <property type="protein sequence ID" value="MEA5259467.1"/>
    <property type="molecule type" value="Genomic_DNA"/>
</dbReference>
<comment type="caution">
    <text evidence="1">The sequence shown here is derived from an EMBL/GenBank/DDBJ whole genome shotgun (WGS) entry which is preliminary data.</text>
</comment>